<reference evidence="4" key="1">
    <citation type="submission" date="2018-09" db="EMBL/GenBank/DDBJ databases">
        <authorList>
            <person name="Livingstone P.G."/>
            <person name="Whitworth D.E."/>
        </authorList>
    </citation>
    <scope>NUCLEOTIDE SEQUENCE [LARGE SCALE GENOMIC DNA]</scope>
    <source>
        <strain evidence="4">CA040B</strain>
    </source>
</reference>
<evidence type="ECO:0000259" key="2">
    <source>
        <dbReference type="PROSITE" id="PS51084"/>
    </source>
</evidence>
<dbReference type="SUPFAM" id="SSF54197">
    <property type="entry name" value="HIT-like"/>
    <property type="match status" value="1"/>
</dbReference>
<proteinExistence type="predicted"/>
<dbReference type="GO" id="GO:0003824">
    <property type="term" value="F:catalytic activity"/>
    <property type="evidence" value="ECO:0007669"/>
    <property type="project" value="InterPro"/>
</dbReference>
<dbReference type="EMBL" id="RAWG01000390">
    <property type="protein sequence ID" value="RKH33049.1"/>
    <property type="molecule type" value="Genomic_DNA"/>
</dbReference>
<sequence>MFSTPGARVLCDARPALVGHVLVVSESHVPSAEDLDGLDSLRFRLAQQEVAARLHAVFGEVGVYEHGRSAICRFHCADRGDTHAHAHVVPISCDLVERTGFLTRLERRPLAEQLVETDRYVYQESGATPVSTWGFGGGNVRRHFVRSELHRVLEERGARWVPLDAPPSEHRETNEESVRLLGTPAAPGGHCALSGGPPAFTEQASRELAARLGWTLVRPQALLRRVVRQEVLAPGQSLANVAAALARAVELGAVRPGLDEADLEPSTPALLAREEHLSRDPAVWQQLGGLLEVVLRARPSVFADTRPEGAGRVPGDGLVVRLADGAARPAGTAWHERHVDTTGLTPAQVAGCVAQAWELRLAAVTPEKAFSAAG</sequence>
<gene>
    <name evidence="3" type="ORF">D7X12_36585</name>
</gene>
<evidence type="ECO:0000256" key="1">
    <source>
        <dbReference type="PROSITE-ProRule" id="PRU00464"/>
    </source>
</evidence>
<evidence type="ECO:0000313" key="4">
    <source>
        <dbReference type="Proteomes" id="UP000273405"/>
    </source>
</evidence>
<keyword evidence="4" id="KW-1185">Reference proteome</keyword>
<name>A0A3A8MP61_9BACT</name>
<dbReference type="AlphaFoldDB" id="A0A3A8MP61"/>
<organism evidence="3 4">
    <name type="scientific">Corallococcus sicarius</name>
    <dbReference type="NCBI Taxonomy" id="2316726"/>
    <lineage>
        <taxon>Bacteria</taxon>
        <taxon>Pseudomonadati</taxon>
        <taxon>Myxococcota</taxon>
        <taxon>Myxococcia</taxon>
        <taxon>Myxococcales</taxon>
        <taxon>Cystobacterineae</taxon>
        <taxon>Myxococcaceae</taxon>
        <taxon>Corallococcus</taxon>
    </lineage>
</organism>
<dbReference type="PROSITE" id="PS51084">
    <property type="entry name" value="HIT_2"/>
    <property type="match status" value="1"/>
</dbReference>
<feature type="domain" description="HIT" evidence="2">
    <location>
        <begin position="1"/>
        <end position="101"/>
    </location>
</feature>
<evidence type="ECO:0000313" key="3">
    <source>
        <dbReference type="EMBL" id="RKH33049.1"/>
    </source>
</evidence>
<comment type="caution">
    <text evidence="3">The sequence shown here is derived from an EMBL/GenBank/DDBJ whole genome shotgun (WGS) entry which is preliminary data.</text>
</comment>
<protein>
    <recommendedName>
        <fullName evidence="2">HIT domain-containing protein</fullName>
    </recommendedName>
</protein>
<dbReference type="InterPro" id="IPR011146">
    <property type="entry name" value="HIT-like"/>
</dbReference>
<dbReference type="Gene3D" id="3.30.428.10">
    <property type="entry name" value="HIT-like"/>
    <property type="match status" value="1"/>
</dbReference>
<dbReference type="InterPro" id="IPR036265">
    <property type="entry name" value="HIT-like_sf"/>
</dbReference>
<feature type="short sequence motif" description="Histidine triad motif" evidence="1">
    <location>
        <begin position="83"/>
        <end position="87"/>
    </location>
</feature>
<accession>A0A3A8MP61</accession>
<dbReference type="Proteomes" id="UP000273405">
    <property type="component" value="Unassembled WGS sequence"/>
</dbReference>